<feature type="domain" description="Solute-binding protein family 5" evidence="3">
    <location>
        <begin position="90"/>
        <end position="494"/>
    </location>
</feature>
<dbReference type="PROSITE" id="PS51257">
    <property type="entry name" value="PROKAR_LIPOPROTEIN"/>
    <property type="match status" value="1"/>
</dbReference>
<dbReference type="SUPFAM" id="SSF53850">
    <property type="entry name" value="Periplasmic binding protein-like II"/>
    <property type="match status" value="1"/>
</dbReference>
<organism evidence="4 5">
    <name type="scientific">Pullulanibacillus pueri</name>
    <dbReference type="NCBI Taxonomy" id="1437324"/>
    <lineage>
        <taxon>Bacteria</taxon>
        <taxon>Bacillati</taxon>
        <taxon>Bacillota</taxon>
        <taxon>Bacilli</taxon>
        <taxon>Bacillales</taxon>
        <taxon>Sporolactobacillaceae</taxon>
        <taxon>Pullulanibacillus</taxon>
    </lineage>
</organism>
<keyword evidence="5" id="KW-1185">Reference proteome</keyword>
<dbReference type="PANTHER" id="PTHR30290">
    <property type="entry name" value="PERIPLASMIC BINDING COMPONENT OF ABC TRANSPORTER"/>
    <property type="match status" value="1"/>
</dbReference>
<feature type="chain" id="PRO_5035231712" evidence="2">
    <location>
        <begin position="30"/>
        <end position="613"/>
    </location>
</feature>
<name>A0A8J3ELV7_9BACL</name>
<dbReference type="InterPro" id="IPR000914">
    <property type="entry name" value="SBP_5_dom"/>
</dbReference>
<dbReference type="Gene3D" id="3.40.190.10">
    <property type="entry name" value="Periplasmic binding protein-like II"/>
    <property type="match status" value="1"/>
</dbReference>
<evidence type="ECO:0000256" key="2">
    <source>
        <dbReference type="SAM" id="SignalP"/>
    </source>
</evidence>
<dbReference type="GO" id="GO:0015833">
    <property type="term" value="P:peptide transport"/>
    <property type="evidence" value="ECO:0007669"/>
    <property type="project" value="TreeGrafter"/>
</dbReference>
<evidence type="ECO:0000313" key="5">
    <source>
        <dbReference type="Proteomes" id="UP000656813"/>
    </source>
</evidence>
<dbReference type="PANTHER" id="PTHR30290:SF64">
    <property type="entry name" value="ABC TRANSPORTER PERIPLASMIC BINDING PROTEIN"/>
    <property type="match status" value="1"/>
</dbReference>
<dbReference type="GO" id="GO:1904680">
    <property type="term" value="F:peptide transmembrane transporter activity"/>
    <property type="evidence" value="ECO:0007669"/>
    <property type="project" value="TreeGrafter"/>
</dbReference>
<keyword evidence="1 2" id="KW-0732">Signal</keyword>
<sequence length="613" mass="68449">MRFKKGLLRGSLIAAGTMLLLTACSPDSSSTNGKASGDKKASGTITYAGGWATNGVTNPFGSNNIIQNDLSYVPLAWYKYTEDFDYWKVLADSWEMSDDGKTFTVKINPKAKWSDGSALTANDVYVTFELQCLTGAAEGWGLSKINVVDDHTVQFQRDPKTLYSKVMFERQILNNVAILPGKIYEKYIPDNLWTLVKDWGGDKESQATKDATAKLTEYAKKAQSVNLNPKDLIFDGPWELVRTSSSQQLYQKNPNYLYADNVNAGKVVAINQTTNDVTWRALKNGELDYAGVGYSKVVYDQVMKVHKNSYIAAPMSQGMALYFNENISPFDNVKVRQALAYAIDRTAAQKIGEPIGALESGKINGLYKTVAEQWLSKDQLDSLEAYDPNPDKVTELLKSAGFNKTDKGWMVPNGKPFKFNVTVPNLSDWVAGIDAITNQLRKQGIQAQTSVVDTTTWTQEVPLGKYSIYANWDGGSDINPSQAFNQLYITDNNYSVTPSGKLKNTATSPDQRQEAIPETINVPSLGKVKPMELTLQLLGDLSQEEKKGLVYKLAKTTNYYMPFIPIWWQAAGRTISTQRWEWPDITNKPELENQYTYHTPFVVFQTLGLMKQK</sequence>
<dbReference type="AlphaFoldDB" id="A0A8J3ELV7"/>
<evidence type="ECO:0000256" key="1">
    <source>
        <dbReference type="ARBA" id="ARBA00022729"/>
    </source>
</evidence>
<dbReference type="Gene3D" id="3.90.76.10">
    <property type="entry name" value="Dipeptide-binding Protein, Domain 1"/>
    <property type="match status" value="1"/>
</dbReference>
<dbReference type="Pfam" id="PF00496">
    <property type="entry name" value="SBP_bac_5"/>
    <property type="match status" value="1"/>
</dbReference>
<comment type="caution">
    <text evidence="4">The sequence shown here is derived from an EMBL/GenBank/DDBJ whole genome shotgun (WGS) entry which is preliminary data.</text>
</comment>
<evidence type="ECO:0000313" key="4">
    <source>
        <dbReference type="EMBL" id="GGH82605.1"/>
    </source>
</evidence>
<reference evidence="4" key="2">
    <citation type="submission" date="2020-09" db="EMBL/GenBank/DDBJ databases">
        <authorList>
            <person name="Sun Q."/>
            <person name="Zhou Y."/>
        </authorList>
    </citation>
    <scope>NUCLEOTIDE SEQUENCE</scope>
    <source>
        <strain evidence="4">CGMCC 1.12777</strain>
    </source>
</reference>
<dbReference type="GO" id="GO:0042884">
    <property type="term" value="P:microcin transport"/>
    <property type="evidence" value="ECO:0007669"/>
    <property type="project" value="TreeGrafter"/>
</dbReference>
<accession>A0A8J3ELV7</accession>
<dbReference type="GO" id="GO:0030288">
    <property type="term" value="C:outer membrane-bounded periplasmic space"/>
    <property type="evidence" value="ECO:0007669"/>
    <property type="project" value="TreeGrafter"/>
</dbReference>
<reference evidence="4" key="1">
    <citation type="journal article" date="2014" name="Int. J. Syst. Evol. Microbiol.">
        <title>Complete genome sequence of Corynebacterium casei LMG S-19264T (=DSM 44701T), isolated from a smear-ripened cheese.</title>
        <authorList>
            <consortium name="US DOE Joint Genome Institute (JGI-PGF)"/>
            <person name="Walter F."/>
            <person name="Albersmeier A."/>
            <person name="Kalinowski J."/>
            <person name="Ruckert C."/>
        </authorList>
    </citation>
    <scope>NUCLEOTIDE SEQUENCE</scope>
    <source>
        <strain evidence="4">CGMCC 1.12777</strain>
    </source>
</reference>
<gene>
    <name evidence="4" type="ORF">GCM10007096_22240</name>
</gene>
<dbReference type="EMBL" id="BMFV01000015">
    <property type="protein sequence ID" value="GGH82605.1"/>
    <property type="molecule type" value="Genomic_DNA"/>
</dbReference>
<dbReference type="Gene3D" id="3.10.105.10">
    <property type="entry name" value="Dipeptide-binding Protein, Domain 3"/>
    <property type="match status" value="1"/>
</dbReference>
<dbReference type="Proteomes" id="UP000656813">
    <property type="component" value="Unassembled WGS sequence"/>
</dbReference>
<proteinExistence type="predicted"/>
<feature type="signal peptide" evidence="2">
    <location>
        <begin position="1"/>
        <end position="29"/>
    </location>
</feature>
<evidence type="ECO:0000259" key="3">
    <source>
        <dbReference type="Pfam" id="PF00496"/>
    </source>
</evidence>
<dbReference type="InterPro" id="IPR039424">
    <property type="entry name" value="SBP_5"/>
</dbReference>
<protein>
    <submittedName>
        <fullName evidence="4">ABC transporter substrate-binding protein</fullName>
    </submittedName>
</protein>
<dbReference type="RefSeq" id="WP_188497470.1">
    <property type="nucleotide sequence ID" value="NZ_BMFV01000015.1"/>
</dbReference>